<feature type="binding site" evidence="9">
    <location>
        <begin position="280"/>
        <end position="284"/>
    </location>
    <ligand>
        <name>4-amino-2-methyl-5-(diphosphooxymethyl)pyrimidine</name>
        <dbReference type="ChEBI" id="CHEBI:57841"/>
    </ligand>
</feature>
<dbReference type="Pfam" id="PF08543">
    <property type="entry name" value="Phos_pyr_kin"/>
    <property type="match status" value="1"/>
</dbReference>
<evidence type="ECO:0000256" key="10">
    <source>
        <dbReference type="RuleBase" id="RU003826"/>
    </source>
</evidence>
<feature type="binding site" evidence="9">
    <location>
        <position position="351"/>
    </location>
    <ligand>
        <name>4-amino-2-methyl-5-(diphosphooxymethyl)pyrimidine</name>
        <dbReference type="ChEBI" id="CHEBI:57841"/>
    </ligand>
</feature>
<dbReference type="SUPFAM" id="SSF51391">
    <property type="entry name" value="Thiamin phosphate synthase"/>
    <property type="match status" value="1"/>
</dbReference>
<dbReference type="EC" id="2.5.1.3" evidence="9"/>
<dbReference type="EMBL" id="CP119078">
    <property type="protein sequence ID" value="WED43769.1"/>
    <property type="molecule type" value="Genomic_DNA"/>
</dbReference>
<evidence type="ECO:0000256" key="8">
    <source>
        <dbReference type="ARBA" id="ARBA00047883"/>
    </source>
</evidence>
<comment type="similarity">
    <text evidence="9 10">Belongs to the thiamine-phosphate synthase family.</text>
</comment>
<dbReference type="NCBIfam" id="TIGR00693">
    <property type="entry name" value="thiE"/>
    <property type="match status" value="1"/>
</dbReference>
<dbReference type="Pfam" id="PF02581">
    <property type="entry name" value="TMP-TENI"/>
    <property type="match status" value="1"/>
</dbReference>
<comment type="cofactor">
    <cofactor evidence="9">
        <name>Mg(2+)</name>
        <dbReference type="ChEBI" id="CHEBI:18420"/>
    </cofactor>
    <text evidence="9">Binds 1 Mg(2+) ion per subunit.</text>
</comment>
<evidence type="ECO:0000259" key="12">
    <source>
        <dbReference type="Pfam" id="PF02581"/>
    </source>
</evidence>
<feature type="domain" description="Thiamine phosphate synthase/TenI" evidence="12">
    <location>
        <begin position="266"/>
        <end position="431"/>
    </location>
</feature>
<feature type="binding site" evidence="9">
    <location>
        <position position="332"/>
    </location>
    <ligand>
        <name>Mg(2+)</name>
        <dbReference type="ChEBI" id="CHEBI:18420"/>
    </ligand>
</feature>
<comment type="pathway">
    <text evidence="1 9 11">Cofactor biosynthesis; thiamine diphosphate biosynthesis; thiamine phosphate from 4-amino-2-methyl-5-diphosphomethylpyrimidine and 4-methyl-5-(2-phosphoethyl)-thiazole: step 1/1.</text>
</comment>
<feature type="binding site" evidence="9">
    <location>
        <position position="312"/>
    </location>
    <ligand>
        <name>4-amino-2-methyl-5-(diphosphooxymethyl)pyrimidine</name>
        <dbReference type="ChEBI" id="CHEBI:57841"/>
    </ligand>
</feature>
<keyword evidence="4 9" id="KW-0460">Magnesium</keyword>
<keyword evidence="5 9" id="KW-0784">Thiamine biosynthesis</keyword>
<sequence length="454" mass="51600">MRKPTVWITGYVESQEDLTTSKHLRVDARRINVNELLSINFSQNALKPDALKISGIETVSYSRKMIPFLKNFLKPIVLDPCFMLLSAKPSDRKQQRDNLVNLLPFVEIITLSLTEAEKILNRPIFSYQDIEEAAYMLLTMGAKSVLLKGNAIKNLRQNFWTNGHESFWIANMHHSEINNWEVDGALSAAITACLALGYSIKDAIVIATMYFNRGLRKASQIARFFHDDWPEEQADLPYLSPKPLEELPQSFKAYQMNLYPVVDSSLWLEKLLPQGVKCIQLRIKNAGEAILEKEIKRSIYLAKQYDAKLFVNDYWDLAIRFGADGVHLGQEDLQQADINKIRCSGLYLGVSTHCYYEVARAHALKPSYIACGPIYSTTSKAMVFQPQGIEQLQRWRRMLQYPLVAIGGINLERLADVLKSGVRGVSLISAITQANDPLETTRQFLTKINEASYE</sequence>
<dbReference type="PANTHER" id="PTHR20857">
    <property type="entry name" value="THIAMINE-PHOSPHATE PYROPHOSPHORYLASE"/>
    <property type="match status" value="1"/>
</dbReference>
<gene>
    <name evidence="9 14" type="primary">thiE</name>
    <name evidence="14" type="ORF">PXX05_03030</name>
</gene>
<dbReference type="HAMAP" id="MF_00097">
    <property type="entry name" value="TMP_synthase"/>
    <property type="match status" value="1"/>
</dbReference>
<dbReference type="NCBIfam" id="NF002904">
    <property type="entry name" value="PRK03512.1"/>
    <property type="match status" value="1"/>
</dbReference>
<evidence type="ECO:0000256" key="3">
    <source>
        <dbReference type="ARBA" id="ARBA00022723"/>
    </source>
</evidence>
<comment type="catalytic activity">
    <reaction evidence="8 9 10">
        <text>2-[(2R,5Z)-2-carboxy-4-methylthiazol-5(2H)-ylidene]ethyl phosphate + 4-amino-2-methyl-5-(diphosphooxymethyl)pyrimidine + 2 H(+) = thiamine phosphate + CO2 + diphosphate</text>
        <dbReference type="Rhea" id="RHEA:47844"/>
        <dbReference type="ChEBI" id="CHEBI:15378"/>
        <dbReference type="ChEBI" id="CHEBI:16526"/>
        <dbReference type="ChEBI" id="CHEBI:33019"/>
        <dbReference type="ChEBI" id="CHEBI:37575"/>
        <dbReference type="ChEBI" id="CHEBI:57841"/>
        <dbReference type="ChEBI" id="CHEBI:62899"/>
        <dbReference type="EC" id="2.5.1.3"/>
    </reaction>
</comment>
<keyword evidence="15" id="KW-1185">Reference proteome</keyword>
<protein>
    <recommendedName>
        <fullName evidence="9">Thiamine-phosphate synthase</fullName>
        <shortName evidence="9">TP synthase</shortName>
        <shortName evidence="9">TPS</shortName>
        <ecNumber evidence="9">2.5.1.3</ecNumber>
    </recommendedName>
    <alternativeName>
        <fullName evidence="9">Thiamine-phosphate pyrophosphorylase</fullName>
        <shortName evidence="9">TMP pyrophosphorylase</shortName>
        <shortName evidence="9">TMP-PPase</shortName>
    </alternativeName>
</protein>
<dbReference type="PANTHER" id="PTHR20857:SF15">
    <property type="entry name" value="THIAMINE-PHOSPHATE SYNTHASE"/>
    <property type="match status" value="1"/>
</dbReference>
<comment type="catalytic activity">
    <reaction evidence="6 9 10">
        <text>4-methyl-5-(2-phosphooxyethyl)-thiazole + 4-amino-2-methyl-5-(diphosphooxymethyl)pyrimidine + H(+) = thiamine phosphate + diphosphate</text>
        <dbReference type="Rhea" id="RHEA:22328"/>
        <dbReference type="ChEBI" id="CHEBI:15378"/>
        <dbReference type="ChEBI" id="CHEBI:33019"/>
        <dbReference type="ChEBI" id="CHEBI:37575"/>
        <dbReference type="ChEBI" id="CHEBI:57841"/>
        <dbReference type="ChEBI" id="CHEBI:58296"/>
        <dbReference type="EC" id="2.5.1.3"/>
    </reaction>
</comment>
<name>A0ABY8ATG1_9GAMM</name>
<evidence type="ECO:0000313" key="14">
    <source>
        <dbReference type="EMBL" id="WED43769.1"/>
    </source>
</evidence>
<dbReference type="RefSeq" id="WP_275089583.1">
    <property type="nucleotide sequence ID" value="NZ_CP119078.1"/>
</dbReference>
<feature type="binding site" evidence="9">
    <location>
        <begin position="428"/>
        <end position="429"/>
    </location>
    <ligand>
        <name>2-[(2R,5Z)-2-carboxy-4-methylthiazol-5(2H)-ylidene]ethyl phosphate</name>
        <dbReference type="ChEBI" id="CHEBI:62899"/>
    </ligand>
</feature>
<dbReference type="Gene3D" id="3.40.1190.20">
    <property type="match status" value="1"/>
</dbReference>
<comment type="function">
    <text evidence="9">Condenses 4-methyl-5-(beta-hydroxyethyl)thiazole monophosphate (THZ-P) and 2-methyl-4-amino-5-hydroxymethyl pyrimidine pyrophosphate (HMP-PP) to form thiamine monophosphate (TMP).</text>
</comment>
<feature type="binding site" evidence="9">
    <location>
        <begin position="377"/>
        <end position="379"/>
    </location>
    <ligand>
        <name>2-[(2R,5Z)-2-carboxy-4-methylthiazol-5(2H)-ylidene]ethyl phosphate</name>
        <dbReference type="ChEBI" id="CHEBI:62899"/>
    </ligand>
</feature>
<accession>A0ABY8ATG1</accession>
<evidence type="ECO:0000256" key="1">
    <source>
        <dbReference type="ARBA" id="ARBA00005165"/>
    </source>
</evidence>
<comment type="catalytic activity">
    <reaction evidence="7 9 10">
        <text>2-(2-carboxy-4-methylthiazol-5-yl)ethyl phosphate + 4-amino-2-methyl-5-(diphosphooxymethyl)pyrimidine + 2 H(+) = thiamine phosphate + CO2 + diphosphate</text>
        <dbReference type="Rhea" id="RHEA:47848"/>
        <dbReference type="ChEBI" id="CHEBI:15378"/>
        <dbReference type="ChEBI" id="CHEBI:16526"/>
        <dbReference type="ChEBI" id="CHEBI:33019"/>
        <dbReference type="ChEBI" id="CHEBI:37575"/>
        <dbReference type="ChEBI" id="CHEBI:57841"/>
        <dbReference type="ChEBI" id="CHEBI:62890"/>
        <dbReference type="EC" id="2.5.1.3"/>
    </reaction>
</comment>
<feature type="binding site" evidence="9">
    <location>
        <position position="408"/>
    </location>
    <ligand>
        <name>2-[(2R,5Z)-2-carboxy-4-methylthiazol-5(2H)-ylidene]ethyl phosphate</name>
        <dbReference type="ChEBI" id="CHEBI:62899"/>
    </ligand>
</feature>
<dbReference type="InterPro" id="IPR013785">
    <property type="entry name" value="Aldolase_TIM"/>
</dbReference>
<evidence type="ECO:0000313" key="15">
    <source>
        <dbReference type="Proteomes" id="UP001222087"/>
    </source>
</evidence>
<dbReference type="CDD" id="cd00564">
    <property type="entry name" value="TMP_TenI"/>
    <property type="match status" value="1"/>
</dbReference>
<feature type="binding site" evidence="9">
    <location>
        <position position="313"/>
    </location>
    <ligand>
        <name>Mg(2+)</name>
        <dbReference type="ChEBI" id="CHEBI:18420"/>
    </ligand>
</feature>
<evidence type="ECO:0000256" key="4">
    <source>
        <dbReference type="ARBA" id="ARBA00022842"/>
    </source>
</evidence>
<evidence type="ECO:0000256" key="9">
    <source>
        <dbReference type="HAMAP-Rule" id="MF_00097"/>
    </source>
</evidence>
<keyword evidence="3 9" id="KW-0479">Metal-binding</keyword>
<evidence type="ECO:0000256" key="2">
    <source>
        <dbReference type="ARBA" id="ARBA00022679"/>
    </source>
</evidence>
<dbReference type="Gene3D" id="3.20.20.70">
    <property type="entry name" value="Aldolase class I"/>
    <property type="match status" value="1"/>
</dbReference>
<proteinExistence type="inferred from homology"/>
<organism evidence="14 15">
    <name type="scientific">Legionella cardiaca</name>
    <dbReference type="NCBI Taxonomy" id="1071983"/>
    <lineage>
        <taxon>Bacteria</taxon>
        <taxon>Pseudomonadati</taxon>
        <taxon>Pseudomonadota</taxon>
        <taxon>Gammaproteobacteria</taxon>
        <taxon>Legionellales</taxon>
        <taxon>Legionellaceae</taxon>
        <taxon>Legionella</taxon>
    </lineage>
</organism>
<evidence type="ECO:0000256" key="5">
    <source>
        <dbReference type="ARBA" id="ARBA00022977"/>
    </source>
</evidence>
<feature type="domain" description="Pyridoxamine kinase/Phosphomethylpyrimidine kinase" evidence="13">
    <location>
        <begin position="45"/>
        <end position="222"/>
    </location>
</feature>
<keyword evidence="2 9" id="KW-0808">Transferase</keyword>
<dbReference type="Proteomes" id="UP001222087">
    <property type="component" value="Chromosome"/>
</dbReference>
<evidence type="ECO:0000256" key="11">
    <source>
        <dbReference type="RuleBase" id="RU004253"/>
    </source>
</evidence>
<dbReference type="InterPro" id="IPR029056">
    <property type="entry name" value="Ribokinase-like"/>
</dbReference>
<dbReference type="InterPro" id="IPR034291">
    <property type="entry name" value="TMP_synthase"/>
</dbReference>
<evidence type="ECO:0000256" key="7">
    <source>
        <dbReference type="ARBA" id="ARBA00047851"/>
    </source>
</evidence>
<dbReference type="SUPFAM" id="SSF53613">
    <property type="entry name" value="Ribokinase-like"/>
    <property type="match status" value="1"/>
</dbReference>
<evidence type="ECO:0000259" key="13">
    <source>
        <dbReference type="Pfam" id="PF08543"/>
    </source>
</evidence>
<reference evidence="14 15" key="1">
    <citation type="submission" date="2023-02" db="EMBL/GenBank/DDBJ databases">
        <title>Genome Sequence of L. cardiaca H63T.</title>
        <authorList>
            <person name="Lopez A.E."/>
            <person name="Cianciotto N.P."/>
        </authorList>
    </citation>
    <scope>NUCLEOTIDE SEQUENCE [LARGE SCALE GENOMIC DNA]</scope>
    <source>
        <strain evidence="14 15">H63</strain>
    </source>
</reference>
<evidence type="ECO:0000256" key="6">
    <source>
        <dbReference type="ARBA" id="ARBA00047334"/>
    </source>
</evidence>
<dbReference type="InterPro" id="IPR036206">
    <property type="entry name" value="ThiamineP_synth_sf"/>
</dbReference>
<dbReference type="InterPro" id="IPR022998">
    <property type="entry name" value="ThiamineP_synth_TenI"/>
</dbReference>
<feature type="binding site" evidence="9">
    <location>
        <position position="380"/>
    </location>
    <ligand>
        <name>4-amino-2-methyl-5-(diphosphooxymethyl)pyrimidine</name>
        <dbReference type="ChEBI" id="CHEBI:57841"/>
    </ligand>
</feature>
<dbReference type="GO" id="GO:0004789">
    <property type="term" value="F:thiamine-phosphate diphosphorylase activity"/>
    <property type="evidence" value="ECO:0007669"/>
    <property type="project" value="UniProtKB-EC"/>
</dbReference>
<dbReference type="InterPro" id="IPR013749">
    <property type="entry name" value="PM/HMP-P_kinase-1"/>
</dbReference>